<sequence length="279" mass="29873">MSTISVLPSQIANWLSEQTRLSGIRFITEYPAVKKEIPLKRVTVAVGIGEMEIVDSFTANDEGVLVKNEYCRLANIKVKLAIHVPYSKGGATCHDVLTTIIDCLTFDTDLNVVESGCSGIKADRDTDAFVLDAYILMQADFCPADTTGLNFHCFLDKTLLCGSHIRDTVKHVTAEDKALWNAPVKIGSYTGTGAKSRSVKVGFKPTAVFVFCRSMPAAIADFSGSSTNCYVAAATRAGGMPGLSISSDGFSISTASDVNGSKNLLNALGMTYIYIALKI</sequence>
<evidence type="ECO:0000313" key="1">
    <source>
        <dbReference type="EMBL" id="DAE11226.1"/>
    </source>
</evidence>
<organism evidence="1">
    <name type="scientific">Myoviridae sp. ctaMv1</name>
    <dbReference type="NCBI Taxonomy" id="2825131"/>
    <lineage>
        <taxon>Viruses</taxon>
        <taxon>Duplodnaviria</taxon>
        <taxon>Heunggongvirae</taxon>
        <taxon>Uroviricota</taxon>
        <taxon>Caudoviricetes</taxon>
    </lineage>
</organism>
<name>A0A8S5PWG6_9CAUD</name>
<proteinExistence type="predicted"/>
<reference evidence="1" key="1">
    <citation type="journal article" date="2021" name="Proc. Natl. Acad. Sci. U.S.A.">
        <title>A Catalog of Tens of Thousands of Viruses from Human Metagenomes Reveals Hidden Associations with Chronic Diseases.</title>
        <authorList>
            <person name="Tisza M.J."/>
            <person name="Buck C.B."/>
        </authorList>
    </citation>
    <scope>NUCLEOTIDE SEQUENCE</scope>
    <source>
        <strain evidence="1">CtaMv1</strain>
    </source>
</reference>
<accession>A0A8S5PWG6</accession>
<dbReference type="EMBL" id="BK015528">
    <property type="protein sequence ID" value="DAE11226.1"/>
    <property type="molecule type" value="Genomic_DNA"/>
</dbReference>
<protein>
    <submittedName>
        <fullName evidence="1">Uncharacterized protein</fullName>
    </submittedName>
</protein>